<sequence length="91" mass="9919">MVIVGSPMFEGHALIPIDDTNLVSCSTNAANNETLAIPVGNLIGRNNAPVRREKVRFLIPESSPRLLVSVRDELQELINARESGTAYFLVS</sequence>
<reference evidence="1 2" key="1">
    <citation type="submission" date="2020-10" db="EMBL/GenBank/DDBJ databases">
        <title>Plant Genome Project.</title>
        <authorList>
            <person name="Zhang R.-G."/>
        </authorList>
    </citation>
    <scope>NUCLEOTIDE SEQUENCE [LARGE SCALE GENOMIC DNA]</scope>
    <source>
        <strain evidence="1">FAFU-HL-1</strain>
        <tissue evidence="1">Leaf</tissue>
    </source>
</reference>
<keyword evidence="2" id="KW-1185">Reference proteome</keyword>
<organism evidence="1 2">
    <name type="scientific">Salix dunnii</name>
    <dbReference type="NCBI Taxonomy" id="1413687"/>
    <lineage>
        <taxon>Eukaryota</taxon>
        <taxon>Viridiplantae</taxon>
        <taxon>Streptophyta</taxon>
        <taxon>Embryophyta</taxon>
        <taxon>Tracheophyta</taxon>
        <taxon>Spermatophyta</taxon>
        <taxon>Magnoliopsida</taxon>
        <taxon>eudicotyledons</taxon>
        <taxon>Gunneridae</taxon>
        <taxon>Pentapetalae</taxon>
        <taxon>rosids</taxon>
        <taxon>fabids</taxon>
        <taxon>Malpighiales</taxon>
        <taxon>Salicaceae</taxon>
        <taxon>Saliceae</taxon>
        <taxon>Salix</taxon>
    </lineage>
</organism>
<accession>A0A835JKA6</accession>
<dbReference type="EMBL" id="JADGMS010000012">
    <property type="protein sequence ID" value="KAF9671277.1"/>
    <property type="molecule type" value="Genomic_DNA"/>
</dbReference>
<gene>
    <name evidence="1" type="ORF">SADUNF_Sadunf12G0030600</name>
</gene>
<dbReference type="Proteomes" id="UP000657918">
    <property type="component" value="Unassembled WGS sequence"/>
</dbReference>
<protein>
    <submittedName>
        <fullName evidence="1">Uncharacterized protein</fullName>
    </submittedName>
</protein>
<dbReference type="AlphaFoldDB" id="A0A835JKA6"/>
<evidence type="ECO:0000313" key="2">
    <source>
        <dbReference type="Proteomes" id="UP000657918"/>
    </source>
</evidence>
<comment type="caution">
    <text evidence="1">The sequence shown here is derived from an EMBL/GenBank/DDBJ whole genome shotgun (WGS) entry which is preliminary data.</text>
</comment>
<name>A0A835JKA6_9ROSI</name>
<dbReference type="OrthoDB" id="755086at2759"/>
<proteinExistence type="predicted"/>
<evidence type="ECO:0000313" key="1">
    <source>
        <dbReference type="EMBL" id="KAF9671277.1"/>
    </source>
</evidence>